<dbReference type="EMBL" id="MCGT01000019">
    <property type="protein sequence ID" value="ORX51877.1"/>
    <property type="molecule type" value="Genomic_DNA"/>
</dbReference>
<dbReference type="Gene3D" id="1.10.510.10">
    <property type="entry name" value="Transferase(Phosphotransferase) domain 1"/>
    <property type="match status" value="1"/>
</dbReference>
<reference evidence="11 12" key="1">
    <citation type="submission" date="2016-07" db="EMBL/GenBank/DDBJ databases">
        <title>Pervasive Adenine N6-methylation of Active Genes in Fungi.</title>
        <authorList>
            <consortium name="DOE Joint Genome Institute"/>
            <person name="Mondo S.J."/>
            <person name="Dannebaum R.O."/>
            <person name="Kuo R.C."/>
            <person name="Labutti K."/>
            <person name="Haridas S."/>
            <person name="Kuo A."/>
            <person name="Salamov A."/>
            <person name="Ahrendt S.R."/>
            <person name="Lipzen A."/>
            <person name="Sullivan W."/>
            <person name="Andreopoulos W.B."/>
            <person name="Clum A."/>
            <person name="Lindquist E."/>
            <person name="Daum C."/>
            <person name="Ramamoorthy G.K."/>
            <person name="Gryganskyi A."/>
            <person name="Culley D."/>
            <person name="Magnuson J.K."/>
            <person name="James T.Y."/>
            <person name="O'Malley M.A."/>
            <person name="Stajich J.E."/>
            <person name="Spatafora J.W."/>
            <person name="Visel A."/>
            <person name="Grigoriev I.V."/>
        </authorList>
    </citation>
    <scope>NUCLEOTIDE SEQUENCE [LARGE SCALE GENOMIC DNA]</scope>
    <source>
        <strain evidence="11 12">NRRL 3301</strain>
    </source>
</reference>
<feature type="region of interest" description="Disordered" evidence="9">
    <location>
        <begin position="52"/>
        <end position="95"/>
    </location>
</feature>
<dbReference type="SMART" id="SM00220">
    <property type="entry name" value="S_TKc"/>
    <property type="match status" value="1"/>
</dbReference>
<feature type="compositionally biased region" description="Polar residues" evidence="9">
    <location>
        <begin position="1"/>
        <end position="24"/>
    </location>
</feature>
<evidence type="ECO:0000256" key="4">
    <source>
        <dbReference type="ARBA" id="ARBA00022741"/>
    </source>
</evidence>
<gene>
    <name evidence="11" type="ORF">DM01DRAFT_1384166</name>
</gene>
<dbReference type="PROSITE" id="PS00108">
    <property type="entry name" value="PROTEIN_KINASE_ST"/>
    <property type="match status" value="1"/>
</dbReference>
<dbReference type="PROSITE" id="PS50011">
    <property type="entry name" value="PROTEIN_KINASE_DOM"/>
    <property type="match status" value="1"/>
</dbReference>
<keyword evidence="12" id="KW-1185">Reference proteome</keyword>
<dbReference type="SUPFAM" id="SSF56112">
    <property type="entry name" value="Protein kinase-like (PK-like)"/>
    <property type="match status" value="1"/>
</dbReference>
<feature type="compositionally biased region" description="Polar residues" evidence="9">
    <location>
        <begin position="83"/>
        <end position="95"/>
    </location>
</feature>
<dbReference type="PANTHER" id="PTHR24343:SF558">
    <property type="entry name" value="PROTEIN KINASE DOMAIN-CONTAINING PROTEIN"/>
    <property type="match status" value="1"/>
</dbReference>
<proteinExistence type="predicted"/>
<dbReference type="Proteomes" id="UP000242146">
    <property type="component" value="Unassembled WGS sequence"/>
</dbReference>
<sequence length="509" mass="56875">MTMPSITDSMDITSSRTTSIQETPSPKIRNGRLSQLFHAHSLHGRKLDIQLAHQPSPSGQPPLAEPVPINGSTVKLADPSRRASIQSLASSPGQKLSRSIGSIFRHFQQPPPTPVASLGLLSSPSSINKPSVSSSNNPTPSSSSVSSQSAYDHVDRLETKYGAYIKPNDRKKHLGGNRKNLASGATAVIRLVQTREKKILAVKEFSKKDKNEEERHYLKRMQNEYCIGKAVSGHRHVVSTMDLVIDEHHRWCTVMEYCAGGDLFSLLEERPSLSYMEQGCLFKQLLLGLQHLHRLGIAHRDIKPENLILTLGGTLKIADFGVADVVQTCFEKEPHECHEWCGSENFWSPEIWALTTPEDGYDGRALDCWSAAVTYFCIRHHALPFRCSFYRAPPAPPHAKLGSPAFVAAQAADLGDRGYQEYVDQRKKDPMNCRLWVDHPLHASNKPIDPLPDPVRACLSHLLDPDPIQRWTVDQALDHEWLQQVEMCQDGKLDNGWRHYHCLPTPTVA</sequence>
<dbReference type="Pfam" id="PF00069">
    <property type="entry name" value="Pkinase"/>
    <property type="match status" value="1"/>
</dbReference>
<keyword evidence="2" id="KW-0723">Serine/threonine-protein kinase</keyword>
<evidence type="ECO:0000256" key="1">
    <source>
        <dbReference type="ARBA" id="ARBA00012513"/>
    </source>
</evidence>
<organism evidence="11 12">
    <name type="scientific">Hesseltinella vesiculosa</name>
    <dbReference type="NCBI Taxonomy" id="101127"/>
    <lineage>
        <taxon>Eukaryota</taxon>
        <taxon>Fungi</taxon>
        <taxon>Fungi incertae sedis</taxon>
        <taxon>Mucoromycota</taxon>
        <taxon>Mucoromycotina</taxon>
        <taxon>Mucoromycetes</taxon>
        <taxon>Mucorales</taxon>
        <taxon>Cunninghamellaceae</taxon>
        <taxon>Hesseltinella</taxon>
    </lineage>
</organism>
<evidence type="ECO:0000259" key="10">
    <source>
        <dbReference type="PROSITE" id="PS50011"/>
    </source>
</evidence>
<evidence type="ECO:0000313" key="11">
    <source>
        <dbReference type="EMBL" id="ORX51877.1"/>
    </source>
</evidence>
<feature type="region of interest" description="Disordered" evidence="9">
    <location>
        <begin position="114"/>
        <end position="152"/>
    </location>
</feature>
<evidence type="ECO:0000313" key="12">
    <source>
        <dbReference type="Proteomes" id="UP000242146"/>
    </source>
</evidence>
<feature type="domain" description="Protein kinase" evidence="10">
    <location>
        <begin position="175"/>
        <end position="482"/>
    </location>
</feature>
<evidence type="ECO:0000256" key="6">
    <source>
        <dbReference type="ARBA" id="ARBA00022840"/>
    </source>
</evidence>
<evidence type="ECO:0000256" key="7">
    <source>
        <dbReference type="ARBA" id="ARBA00047899"/>
    </source>
</evidence>
<feature type="region of interest" description="Disordered" evidence="9">
    <location>
        <begin position="1"/>
        <end position="28"/>
    </location>
</feature>
<dbReference type="GO" id="GO:0004674">
    <property type="term" value="F:protein serine/threonine kinase activity"/>
    <property type="evidence" value="ECO:0007669"/>
    <property type="project" value="UniProtKB-KW"/>
</dbReference>
<evidence type="ECO:0000256" key="8">
    <source>
        <dbReference type="ARBA" id="ARBA00048679"/>
    </source>
</evidence>
<name>A0A1X2GEC0_9FUNG</name>
<accession>A0A1X2GEC0</accession>
<keyword evidence="3" id="KW-0808">Transferase</keyword>
<dbReference type="STRING" id="101127.A0A1X2GEC0"/>
<comment type="caution">
    <text evidence="11">The sequence shown here is derived from an EMBL/GenBank/DDBJ whole genome shotgun (WGS) entry which is preliminary data.</text>
</comment>
<dbReference type="GO" id="GO:0005829">
    <property type="term" value="C:cytosol"/>
    <property type="evidence" value="ECO:0007669"/>
    <property type="project" value="TreeGrafter"/>
</dbReference>
<dbReference type="InterPro" id="IPR011009">
    <property type="entry name" value="Kinase-like_dom_sf"/>
</dbReference>
<comment type="catalytic activity">
    <reaction evidence="8">
        <text>L-seryl-[protein] + ATP = O-phospho-L-seryl-[protein] + ADP + H(+)</text>
        <dbReference type="Rhea" id="RHEA:17989"/>
        <dbReference type="Rhea" id="RHEA-COMP:9863"/>
        <dbReference type="Rhea" id="RHEA-COMP:11604"/>
        <dbReference type="ChEBI" id="CHEBI:15378"/>
        <dbReference type="ChEBI" id="CHEBI:29999"/>
        <dbReference type="ChEBI" id="CHEBI:30616"/>
        <dbReference type="ChEBI" id="CHEBI:83421"/>
        <dbReference type="ChEBI" id="CHEBI:456216"/>
        <dbReference type="EC" id="2.7.11.1"/>
    </reaction>
</comment>
<comment type="catalytic activity">
    <reaction evidence="7">
        <text>L-threonyl-[protein] + ATP = O-phospho-L-threonyl-[protein] + ADP + H(+)</text>
        <dbReference type="Rhea" id="RHEA:46608"/>
        <dbReference type="Rhea" id="RHEA-COMP:11060"/>
        <dbReference type="Rhea" id="RHEA-COMP:11605"/>
        <dbReference type="ChEBI" id="CHEBI:15378"/>
        <dbReference type="ChEBI" id="CHEBI:30013"/>
        <dbReference type="ChEBI" id="CHEBI:30616"/>
        <dbReference type="ChEBI" id="CHEBI:61977"/>
        <dbReference type="ChEBI" id="CHEBI:456216"/>
        <dbReference type="EC" id="2.7.11.1"/>
    </reaction>
</comment>
<evidence type="ECO:0000256" key="5">
    <source>
        <dbReference type="ARBA" id="ARBA00022777"/>
    </source>
</evidence>
<dbReference type="GO" id="GO:0005524">
    <property type="term" value="F:ATP binding"/>
    <property type="evidence" value="ECO:0007669"/>
    <property type="project" value="UniProtKB-KW"/>
</dbReference>
<keyword evidence="5 11" id="KW-0418">Kinase</keyword>
<protein>
    <recommendedName>
        <fullName evidence="1">non-specific serine/threonine protein kinase</fullName>
        <ecNumber evidence="1">2.7.11.1</ecNumber>
    </recommendedName>
</protein>
<feature type="compositionally biased region" description="Low complexity" evidence="9">
    <location>
        <begin position="122"/>
        <end position="149"/>
    </location>
</feature>
<evidence type="ECO:0000256" key="9">
    <source>
        <dbReference type="SAM" id="MobiDB-lite"/>
    </source>
</evidence>
<dbReference type="InterPro" id="IPR008271">
    <property type="entry name" value="Ser/Thr_kinase_AS"/>
</dbReference>
<dbReference type="InterPro" id="IPR000719">
    <property type="entry name" value="Prot_kinase_dom"/>
</dbReference>
<keyword evidence="4" id="KW-0547">Nucleotide-binding</keyword>
<evidence type="ECO:0000256" key="2">
    <source>
        <dbReference type="ARBA" id="ARBA00022527"/>
    </source>
</evidence>
<dbReference type="AlphaFoldDB" id="A0A1X2GEC0"/>
<dbReference type="EC" id="2.7.11.1" evidence="1"/>
<dbReference type="OrthoDB" id="4062651at2759"/>
<keyword evidence="6" id="KW-0067">ATP-binding</keyword>
<dbReference type="PANTHER" id="PTHR24343">
    <property type="entry name" value="SERINE/THREONINE KINASE"/>
    <property type="match status" value="1"/>
</dbReference>
<evidence type="ECO:0000256" key="3">
    <source>
        <dbReference type="ARBA" id="ARBA00022679"/>
    </source>
</evidence>